<dbReference type="InterPro" id="IPR032264">
    <property type="entry name" value="MenD_middle"/>
</dbReference>
<keyword evidence="5" id="KW-0464">Manganese</keyword>
<dbReference type="Gene3D" id="3.40.50.970">
    <property type="match status" value="2"/>
</dbReference>
<dbReference type="CDD" id="cd02009">
    <property type="entry name" value="TPP_SHCHC_synthase"/>
    <property type="match status" value="1"/>
</dbReference>
<accession>A0A3B1B5J2</accession>
<evidence type="ECO:0000256" key="3">
    <source>
        <dbReference type="ARBA" id="ARBA00022842"/>
    </source>
</evidence>
<evidence type="ECO:0000313" key="9">
    <source>
        <dbReference type="EMBL" id="VAX05550.1"/>
    </source>
</evidence>
<organism evidence="9">
    <name type="scientific">hydrothermal vent metagenome</name>
    <dbReference type="NCBI Taxonomy" id="652676"/>
    <lineage>
        <taxon>unclassified sequences</taxon>
        <taxon>metagenomes</taxon>
        <taxon>ecological metagenomes</taxon>
    </lineage>
</organism>
<evidence type="ECO:0000256" key="2">
    <source>
        <dbReference type="ARBA" id="ARBA00022723"/>
    </source>
</evidence>
<feature type="domain" description="Thiamine pyrophosphate enzyme N-terminal TPP-binding" evidence="7">
    <location>
        <begin position="12"/>
        <end position="125"/>
    </location>
</feature>
<dbReference type="SUPFAM" id="SSF52467">
    <property type="entry name" value="DHS-like NAD/FAD-binding domain"/>
    <property type="match status" value="1"/>
</dbReference>
<dbReference type="NCBIfam" id="TIGR00173">
    <property type="entry name" value="menD"/>
    <property type="match status" value="1"/>
</dbReference>
<evidence type="ECO:0000256" key="1">
    <source>
        <dbReference type="ARBA" id="ARBA00022679"/>
    </source>
</evidence>
<feature type="domain" description="Menaquinone biosynthesis protein MenD middle" evidence="8">
    <location>
        <begin position="213"/>
        <end position="396"/>
    </location>
</feature>
<dbReference type="GO" id="GO:0070204">
    <property type="term" value="F:2-succinyl-5-enolpyruvyl-6-hydroxy-3-cyclohexene-1-carboxylic-acid synthase activity"/>
    <property type="evidence" value="ECO:0007669"/>
    <property type="project" value="UniProtKB-EC"/>
</dbReference>
<dbReference type="EC" id="2.2.1.9" evidence="9"/>
<keyword evidence="2" id="KW-0479">Metal-binding</keyword>
<sequence length="565" mass="61822">MSTQAEINLHWAQMLVNGMVAGGLQQVVMSPGSRSTPLVLACERHPALKTWIQIDERCAAFFALGLARRESRAVALIATSGSAAAHWLPAVIEACQSAIPLILLSADRPLELQHWGANQTIDQSGLFSGQVRAVHLLTVADEGEDALRYVHQLGRRSLAESGWPLPGPVHLNIPFREPLTPVQDDESFSFETEAAPFVAPVLMPDPDQLQRLAQKLSGRPGLIIAGPESSEIKHAEALLQLAEVLGAPVLADPLSGLRFGEYPQEPLICHYDSFLRQAGFAEHHQPDWILRLGAMPVSKSLSEALNHWSDSFNILLDPQARWRDPQHLSDEQVVADVVLFCEQLQMQISASASGGWRDVFLQQQQQAKTKLESAEIFEAQLTQQLLAALPAYSTLFSSNSLCIRNLDSFSGCGRKTLQIIANRGASGIDGNVSTLAGLAANTRQGRVVGLLGDLACYHDMNGMLALAELDVLLIVINNRGGGIFHHLPQAELPEFERNWQTDSGLDFSQVASLYHLAYARVNSIEDFVSALKTMLNQSGARMLEVEIDAADSVVRHQAYWQLLES</sequence>
<evidence type="ECO:0000256" key="5">
    <source>
        <dbReference type="ARBA" id="ARBA00023211"/>
    </source>
</evidence>
<evidence type="ECO:0000256" key="4">
    <source>
        <dbReference type="ARBA" id="ARBA00023052"/>
    </source>
</evidence>
<dbReference type="SUPFAM" id="SSF52518">
    <property type="entry name" value="Thiamin diphosphate-binding fold (THDP-binding)"/>
    <property type="match status" value="2"/>
</dbReference>
<dbReference type="GO" id="GO:0046872">
    <property type="term" value="F:metal ion binding"/>
    <property type="evidence" value="ECO:0007669"/>
    <property type="project" value="UniProtKB-KW"/>
</dbReference>
<dbReference type="EMBL" id="UOFY01000002">
    <property type="protein sequence ID" value="VAX05550.1"/>
    <property type="molecule type" value="Genomic_DNA"/>
</dbReference>
<evidence type="ECO:0000259" key="8">
    <source>
        <dbReference type="Pfam" id="PF16582"/>
    </source>
</evidence>
<dbReference type="HAMAP" id="MF_01659">
    <property type="entry name" value="MenD"/>
    <property type="match status" value="1"/>
</dbReference>
<dbReference type="PIRSF" id="PIRSF004983">
    <property type="entry name" value="MenD"/>
    <property type="match status" value="1"/>
</dbReference>
<dbReference type="GO" id="GO:0009234">
    <property type="term" value="P:menaquinone biosynthetic process"/>
    <property type="evidence" value="ECO:0007669"/>
    <property type="project" value="InterPro"/>
</dbReference>
<protein>
    <submittedName>
        <fullName evidence="9">2-succinyl-5-enolpyruvyl-6-hydroxy-3-cyclohexene-1-carboxylic-acid synthase</fullName>
        <ecNumber evidence="9">2.2.1.9</ecNumber>
    </submittedName>
</protein>
<evidence type="ECO:0000259" key="6">
    <source>
        <dbReference type="Pfam" id="PF02775"/>
    </source>
</evidence>
<gene>
    <name evidence="9" type="ORF">MNBD_GAMMA25-178</name>
</gene>
<dbReference type="PANTHER" id="PTHR42916">
    <property type="entry name" value="2-SUCCINYL-5-ENOLPYRUVYL-6-HYDROXY-3-CYCLOHEXENE-1-CARBOXYLATE SYNTHASE"/>
    <property type="match status" value="1"/>
</dbReference>
<dbReference type="InterPro" id="IPR004433">
    <property type="entry name" value="MenaQ_synth_MenD"/>
</dbReference>
<dbReference type="InterPro" id="IPR029061">
    <property type="entry name" value="THDP-binding"/>
</dbReference>
<dbReference type="PANTHER" id="PTHR42916:SF1">
    <property type="entry name" value="PROTEIN PHYLLO, CHLOROPLASTIC"/>
    <property type="match status" value="1"/>
</dbReference>
<feature type="domain" description="Thiamine pyrophosphate enzyme TPP-binding" evidence="6">
    <location>
        <begin position="432"/>
        <end position="545"/>
    </location>
</feature>
<dbReference type="InterPro" id="IPR011766">
    <property type="entry name" value="TPP_enzyme_TPP-bd"/>
</dbReference>
<name>A0A3B1B5J2_9ZZZZ</name>
<keyword evidence="4" id="KW-0786">Thiamine pyrophosphate</keyword>
<keyword evidence="1 9" id="KW-0808">Transferase</keyword>
<dbReference type="InterPro" id="IPR029035">
    <property type="entry name" value="DHS-like_NAD/FAD-binding_dom"/>
</dbReference>
<dbReference type="CDD" id="cd07037">
    <property type="entry name" value="TPP_PYR_MenD"/>
    <property type="match status" value="1"/>
</dbReference>
<evidence type="ECO:0000259" key="7">
    <source>
        <dbReference type="Pfam" id="PF02776"/>
    </source>
</evidence>
<dbReference type="Pfam" id="PF02775">
    <property type="entry name" value="TPP_enzyme_C"/>
    <property type="match status" value="1"/>
</dbReference>
<keyword evidence="3" id="KW-0460">Magnesium</keyword>
<dbReference type="Pfam" id="PF16582">
    <property type="entry name" value="TPP_enzyme_M_2"/>
    <property type="match status" value="1"/>
</dbReference>
<dbReference type="GO" id="GO:0030976">
    <property type="term" value="F:thiamine pyrophosphate binding"/>
    <property type="evidence" value="ECO:0007669"/>
    <property type="project" value="InterPro"/>
</dbReference>
<dbReference type="AlphaFoldDB" id="A0A3B1B5J2"/>
<dbReference type="Gene3D" id="3.40.50.1220">
    <property type="entry name" value="TPP-binding domain"/>
    <property type="match status" value="1"/>
</dbReference>
<dbReference type="InterPro" id="IPR012001">
    <property type="entry name" value="Thiamin_PyroP_enz_TPP-bd_dom"/>
</dbReference>
<reference evidence="9" key="1">
    <citation type="submission" date="2018-06" db="EMBL/GenBank/DDBJ databases">
        <authorList>
            <person name="Zhirakovskaya E."/>
        </authorList>
    </citation>
    <scope>NUCLEOTIDE SEQUENCE</scope>
</reference>
<dbReference type="Pfam" id="PF02776">
    <property type="entry name" value="TPP_enzyme_N"/>
    <property type="match status" value="1"/>
</dbReference>
<proteinExistence type="inferred from homology"/>